<keyword evidence="3" id="KW-1185">Reference proteome</keyword>
<dbReference type="InterPro" id="IPR050816">
    <property type="entry name" value="Flavin-dep_Halogenase_NPB"/>
</dbReference>
<dbReference type="EMBL" id="JBDPZN010000005">
    <property type="protein sequence ID" value="MEO3683289.1"/>
    <property type="molecule type" value="Genomic_DNA"/>
</dbReference>
<dbReference type="PANTHER" id="PTHR43747">
    <property type="entry name" value="FAD-BINDING PROTEIN"/>
    <property type="match status" value="1"/>
</dbReference>
<dbReference type="InterPro" id="IPR036188">
    <property type="entry name" value="FAD/NAD-bd_sf"/>
</dbReference>
<dbReference type="Gene3D" id="3.50.50.60">
    <property type="entry name" value="FAD/NAD(P)-binding domain"/>
    <property type="match status" value="1"/>
</dbReference>
<organism evidence="2 3">
    <name type="scientific">Shewanella vesiculosa</name>
    <dbReference type="NCBI Taxonomy" id="518738"/>
    <lineage>
        <taxon>Bacteria</taxon>
        <taxon>Pseudomonadati</taxon>
        <taxon>Pseudomonadota</taxon>
        <taxon>Gammaproteobacteria</taxon>
        <taxon>Alteromonadales</taxon>
        <taxon>Shewanellaceae</taxon>
        <taxon>Shewanella</taxon>
    </lineage>
</organism>
<gene>
    <name evidence="2" type="ORF">ABHN84_13440</name>
</gene>
<keyword evidence="2" id="KW-0560">Oxidoreductase</keyword>
<reference evidence="2 3" key="1">
    <citation type="submission" date="2024-05" db="EMBL/GenBank/DDBJ databases">
        <title>Genome sequencing of Marine Estuary Bacteria, Shewanella vesiculosa and S. baltica, and Pseudomonas syringae.</title>
        <authorList>
            <person name="Gurung A."/>
            <person name="Maclea K.S."/>
        </authorList>
    </citation>
    <scope>NUCLEOTIDE SEQUENCE [LARGE SCALE GENOMIC DNA]</scope>
    <source>
        <strain evidence="2 3">1A</strain>
    </source>
</reference>
<protein>
    <submittedName>
        <fullName evidence="2">NAD(P)/FAD-dependent oxidoreductase</fullName>
        <ecNumber evidence="2">1.-.-.-</ecNumber>
    </submittedName>
</protein>
<proteinExistence type="predicted"/>
<dbReference type="Pfam" id="PF01494">
    <property type="entry name" value="FAD_binding_3"/>
    <property type="match status" value="1"/>
</dbReference>
<dbReference type="Proteomes" id="UP001477278">
    <property type="component" value="Unassembled WGS sequence"/>
</dbReference>
<dbReference type="EC" id="1.-.-.-" evidence="2"/>
<dbReference type="InterPro" id="IPR002938">
    <property type="entry name" value="FAD-bd"/>
</dbReference>
<comment type="caution">
    <text evidence="2">The sequence shown here is derived from an EMBL/GenBank/DDBJ whole genome shotgun (WGS) entry which is preliminary data.</text>
</comment>
<evidence type="ECO:0000259" key="1">
    <source>
        <dbReference type="Pfam" id="PF01494"/>
    </source>
</evidence>
<feature type="domain" description="FAD-binding" evidence="1">
    <location>
        <begin position="13"/>
        <end position="336"/>
    </location>
</feature>
<dbReference type="RefSeq" id="WP_182723079.1">
    <property type="nucleotide sequence ID" value="NZ_JBDPZN010000005.1"/>
</dbReference>
<dbReference type="GO" id="GO:0016491">
    <property type="term" value="F:oxidoreductase activity"/>
    <property type="evidence" value="ECO:0007669"/>
    <property type="project" value="UniProtKB-KW"/>
</dbReference>
<accession>A0ABV0FTI9</accession>
<sequence length="420" mass="46838">MLSHQTHKISNMDVDVAIIGAGPSGAIAASLLRQQGHRVVVIEKQHFPRFSIGESLLPCCMQFIEQAGMLEAVNNAGFQFKNGAAFSHQGRYTTFDFTDKFTPGPGTTFQVQRADFDKLLADTAISQGVEIRFGHQVDAIDLTHDPRLTVTNEQGSQYQVNAKFVLDASGFGRVLPRLLNLEQSSTLPPRSAIFTHIEDNISDPSFDRNKILISVHPKHKDIWYWLIPFSNNRCSIGVVAEPHLLQRLSGSLEQQLLTIINEEPVLQRLLTKANIVQPCATLKGYSANVTTLATNKFALLGNAGEFLDPVFSSGVTIAMQSASMAVACLHKQLNGQKIDWDSQYSEPLMQGVNTFRTYVQAWYDGRFQDVIFYQQANNTIKQMICSILAGYAWDMNNPFVKESERRLNTIVELCREPNVA</sequence>
<name>A0ABV0FTI9_9GAMM</name>
<evidence type="ECO:0000313" key="2">
    <source>
        <dbReference type="EMBL" id="MEO3683289.1"/>
    </source>
</evidence>
<dbReference type="PANTHER" id="PTHR43747:SF1">
    <property type="entry name" value="SLR1998 PROTEIN"/>
    <property type="match status" value="1"/>
</dbReference>
<dbReference type="PRINTS" id="PR00420">
    <property type="entry name" value="RNGMNOXGNASE"/>
</dbReference>
<evidence type="ECO:0000313" key="3">
    <source>
        <dbReference type="Proteomes" id="UP001477278"/>
    </source>
</evidence>
<dbReference type="SUPFAM" id="SSF51905">
    <property type="entry name" value="FAD/NAD(P)-binding domain"/>
    <property type="match status" value="1"/>
</dbReference>